<dbReference type="GeneID" id="5141550"/>
<dbReference type="Proteomes" id="UP000006662">
    <property type="component" value="Segment"/>
</dbReference>
<organism evidence="1 2">
    <name type="scientific">Lactococcus phage 712</name>
    <dbReference type="NCBI Taxonomy" id="2892346"/>
    <lineage>
        <taxon>Viruses</taxon>
        <taxon>Duplodnaviria</taxon>
        <taxon>Heunggongvirae</taxon>
        <taxon>Uroviricota</taxon>
        <taxon>Caudoviricetes</taxon>
        <taxon>Skunavirus</taxon>
        <taxon>Skunavirus sv712</taxon>
    </lineage>
</organism>
<evidence type="ECO:0000313" key="2">
    <source>
        <dbReference type="Proteomes" id="UP000006662"/>
    </source>
</evidence>
<reference evidence="1 2" key="1">
    <citation type="journal article" date="2006" name="FEMS Microbiol. Lett.">
        <title>Sequence and comparative genomic analysis of lactococcal bacteriophages jj50, 712 and P008: evolutionary insights into the 936 phage species.</title>
        <authorList>
            <person name="Mahony J."/>
            <person name="Deveau H."/>
            <person name="Mc Grath S."/>
            <person name="Ventura M."/>
            <person name="Canchaya C."/>
            <person name="Moineau S."/>
            <person name="Fitzgerald G.F."/>
            <person name="van Sinderen D."/>
        </authorList>
    </citation>
    <scope>NUCLEOTIDE SEQUENCE</scope>
</reference>
<keyword evidence="2" id="KW-1185">Reference proteome</keyword>
<evidence type="ECO:0000313" key="1">
    <source>
        <dbReference type="EMBL" id="ABB77603.1"/>
    </source>
</evidence>
<sequence length="109" mass="13312">METINIKFDKEQLDDIMKKVIENIMKEDKPNFYELSDTGREEPKKERSVMYLEANETNDESKKKKVYFGFRFKTLTKEFATYFDSSDRIDLKRIEELKRQGWKEEVFYK</sequence>
<dbReference type="RefSeq" id="YP_764296.1">
    <property type="nucleotide sequence ID" value="NC_008370.1"/>
</dbReference>
<accession>Q09WR8</accession>
<dbReference type="KEGG" id="vg:5141550"/>
<protein>
    <submittedName>
        <fullName evidence="1">Uncharacterized protein</fullName>
    </submittedName>
</protein>
<dbReference type="EMBL" id="DQ227763">
    <property type="protein sequence ID" value="ABB77603.1"/>
    <property type="molecule type" value="Genomic_DNA"/>
</dbReference>
<dbReference type="OrthoDB" id="9906at10239"/>
<proteinExistence type="predicted"/>
<name>Q09WR8_9CAUD</name>